<evidence type="ECO:0000259" key="1">
    <source>
        <dbReference type="Pfam" id="PF02194"/>
    </source>
</evidence>
<sequence>MPILYNTNSSLIPKFQRHNLIRPHKIDSKLPNEFHSSHPKDSDEYLKDLCRTNWPPSLHGYINKFDRVELSVNAFCVLIVRNFLGWYGNKIPTRDNQFPTLIFDLIQDTLTYLKRCEIDFESLICDQLALVLSQHIKAMRQIVRSESSTFLDYCNLTLYQNQYPQLITARLKKPLDNQSELQSTFFDALLNDLLLGKVLDRALDPYYILHALRKLPVDREKSTVYDEWSLEKFLKPIASLGGLVVRIVTGSKNETNQRPFFYRYIFRLLFQDVLRIHERKPLLFLLFKLLQLWNFNCKPIDKFLHNVFRNTVTTKITTAAIWEKLFIDLRHMLFPQDAEMGQGTQIPTGEALEAIKLEACDTVWEFIKGKHIDLLLGATQDDVHVWIEILSRNKHCNKLLCFRIIDCLLANLDSR</sequence>
<dbReference type="EMBL" id="BIMX01000033">
    <property type="protein sequence ID" value="GCF01474.1"/>
    <property type="molecule type" value="Genomic_DNA"/>
</dbReference>
<organism evidence="2 3">
    <name type="scientific">Zygosaccharomyces mellis</name>
    <dbReference type="NCBI Taxonomy" id="42258"/>
    <lineage>
        <taxon>Eukaryota</taxon>
        <taxon>Fungi</taxon>
        <taxon>Dikarya</taxon>
        <taxon>Ascomycota</taxon>
        <taxon>Saccharomycotina</taxon>
        <taxon>Saccharomycetes</taxon>
        <taxon>Saccharomycetales</taxon>
        <taxon>Saccharomycetaceae</taxon>
        <taxon>Zygosaccharomyces</taxon>
    </lineage>
</organism>
<protein>
    <recommendedName>
        <fullName evidence="1">PXA domain-containing protein</fullName>
    </recommendedName>
</protein>
<feature type="domain" description="PXA" evidence="1">
    <location>
        <begin position="68"/>
        <end position="194"/>
    </location>
</feature>
<dbReference type="OrthoDB" id="5582218at2759"/>
<dbReference type="Pfam" id="PF02194">
    <property type="entry name" value="PXA"/>
    <property type="match status" value="1"/>
</dbReference>
<dbReference type="InterPro" id="IPR003114">
    <property type="entry name" value="Phox_assoc"/>
</dbReference>
<name>A0A4C2EC49_9SACH</name>
<comment type="caution">
    <text evidence="2">The sequence shown here is derived from an EMBL/GenBank/DDBJ whole genome shotgun (WGS) entry which is preliminary data.</text>
</comment>
<dbReference type="AlphaFoldDB" id="A0A4C2EC49"/>
<reference evidence="2 3" key="1">
    <citation type="submission" date="2019-01" db="EMBL/GenBank/DDBJ databases">
        <title>Draft Genome Sequencing of Zygosaccharomyces mellis Ca-7.</title>
        <authorList>
            <person name="Shiwa Y."/>
            <person name="Kanesaki Y."/>
            <person name="Ishige T."/>
            <person name="Mura K."/>
            <person name="Hori T."/>
            <person name="Tamura T."/>
        </authorList>
    </citation>
    <scope>NUCLEOTIDE SEQUENCE [LARGE SCALE GENOMIC DNA]</scope>
    <source>
        <strain evidence="2 3">Ca-7</strain>
    </source>
</reference>
<evidence type="ECO:0000313" key="3">
    <source>
        <dbReference type="Proteomes" id="UP000301737"/>
    </source>
</evidence>
<gene>
    <name evidence="2" type="ORF">ZYGM_001342</name>
</gene>
<dbReference type="Proteomes" id="UP000301737">
    <property type="component" value="Unassembled WGS sequence"/>
</dbReference>
<proteinExistence type="predicted"/>
<accession>A0A4C2EC49</accession>
<evidence type="ECO:0000313" key="2">
    <source>
        <dbReference type="EMBL" id="GCF01474.1"/>
    </source>
</evidence>
<keyword evidence="3" id="KW-1185">Reference proteome</keyword>